<dbReference type="HAMAP" id="MF_00182">
    <property type="entry name" value="Formyl_trans"/>
    <property type="match status" value="1"/>
</dbReference>
<dbReference type="Proteomes" id="UP001304300">
    <property type="component" value="Chromosome"/>
</dbReference>
<evidence type="ECO:0000256" key="4">
    <source>
        <dbReference type="ARBA" id="ARBA00016014"/>
    </source>
</evidence>
<dbReference type="InterPro" id="IPR041711">
    <property type="entry name" value="Met-tRNA-FMT_N"/>
</dbReference>
<dbReference type="KEGG" id="puo:RZN69_20345"/>
<dbReference type="SUPFAM" id="SSF53328">
    <property type="entry name" value="Formyltransferase"/>
    <property type="match status" value="1"/>
</dbReference>
<dbReference type="Gene3D" id="3.10.25.10">
    <property type="entry name" value="Formyl transferase, C-terminal domain"/>
    <property type="match status" value="1"/>
</dbReference>
<feature type="binding site" evidence="8">
    <location>
        <begin position="116"/>
        <end position="119"/>
    </location>
    <ligand>
        <name>(6S)-5,6,7,8-tetrahydrofolate</name>
        <dbReference type="ChEBI" id="CHEBI:57453"/>
    </ligand>
</feature>
<dbReference type="PANTHER" id="PTHR11138">
    <property type="entry name" value="METHIONYL-TRNA FORMYLTRANSFERASE"/>
    <property type="match status" value="1"/>
</dbReference>
<comment type="catalytic activity">
    <reaction evidence="7 8">
        <text>L-methionyl-tRNA(fMet) + (6R)-10-formyltetrahydrofolate = N-formyl-L-methionyl-tRNA(fMet) + (6S)-5,6,7,8-tetrahydrofolate + H(+)</text>
        <dbReference type="Rhea" id="RHEA:24380"/>
        <dbReference type="Rhea" id="RHEA-COMP:9952"/>
        <dbReference type="Rhea" id="RHEA-COMP:9953"/>
        <dbReference type="ChEBI" id="CHEBI:15378"/>
        <dbReference type="ChEBI" id="CHEBI:57453"/>
        <dbReference type="ChEBI" id="CHEBI:78530"/>
        <dbReference type="ChEBI" id="CHEBI:78844"/>
        <dbReference type="ChEBI" id="CHEBI:195366"/>
        <dbReference type="EC" id="2.1.2.9"/>
    </reaction>
</comment>
<evidence type="ECO:0000256" key="1">
    <source>
        <dbReference type="ARBA" id="ARBA00002606"/>
    </source>
</evidence>
<name>A0AAQ3L8V1_9BACT</name>
<evidence type="ECO:0000256" key="6">
    <source>
        <dbReference type="ARBA" id="ARBA00022917"/>
    </source>
</evidence>
<dbReference type="RefSeq" id="WP_317833273.1">
    <property type="nucleotide sequence ID" value="NZ_CP136920.1"/>
</dbReference>
<sequence>MVASRKFVFMGSDAIALPLLDWLHKHAVEFDAELVSVFSQPDRPKGRGRKLQPNPISAWALEKGVDLHRPEKPDADTIEYFKSNDIQLALVMAYGHLLRRALLATPPRGFVNFHASLLPKYRGASPVESAVASGEHETGVSLMEIIPAMDAGPVCDVERVSINASDTGHSTRGKLATACVPLIARNLEALLNGSASFVEQTESDATYCRKLSKTDGLLDFSVPAETLAARINGLDPWPGCFCDHRETRIKLREASFVKTKALADVGTVIGFEEGKVCIATGDGVLRIACLQRPGGRMLPAIDFLRGYELSIGAVLSGGPMEPLSQDRPFKR</sequence>
<evidence type="ECO:0000259" key="10">
    <source>
        <dbReference type="Pfam" id="PF02911"/>
    </source>
</evidence>
<accession>A0AAQ3L8V1</accession>
<dbReference type="EC" id="2.1.2.9" evidence="3 8"/>
<dbReference type="SUPFAM" id="SSF50486">
    <property type="entry name" value="FMT C-terminal domain-like"/>
    <property type="match status" value="1"/>
</dbReference>
<evidence type="ECO:0000259" key="9">
    <source>
        <dbReference type="Pfam" id="PF00551"/>
    </source>
</evidence>
<dbReference type="InterPro" id="IPR005794">
    <property type="entry name" value="Fmt"/>
</dbReference>
<evidence type="ECO:0000256" key="7">
    <source>
        <dbReference type="ARBA" id="ARBA00048558"/>
    </source>
</evidence>
<keyword evidence="6 8" id="KW-0648">Protein biosynthesis</keyword>
<dbReference type="Gene3D" id="3.40.50.170">
    <property type="entry name" value="Formyl transferase, N-terminal domain"/>
    <property type="match status" value="1"/>
</dbReference>
<evidence type="ECO:0000313" key="11">
    <source>
        <dbReference type="EMBL" id="WOO40976.1"/>
    </source>
</evidence>
<dbReference type="EMBL" id="CP136920">
    <property type="protein sequence ID" value="WOO40976.1"/>
    <property type="molecule type" value="Genomic_DNA"/>
</dbReference>
<dbReference type="NCBIfam" id="TIGR00460">
    <property type="entry name" value="fmt"/>
    <property type="match status" value="1"/>
</dbReference>
<keyword evidence="5 8" id="KW-0808">Transferase</keyword>
<evidence type="ECO:0000256" key="5">
    <source>
        <dbReference type="ARBA" id="ARBA00022679"/>
    </source>
</evidence>
<dbReference type="CDD" id="cd08646">
    <property type="entry name" value="FMT_core_Met-tRNA-FMT_N"/>
    <property type="match status" value="1"/>
</dbReference>
<evidence type="ECO:0000256" key="3">
    <source>
        <dbReference type="ARBA" id="ARBA00012261"/>
    </source>
</evidence>
<protein>
    <recommendedName>
        <fullName evidence="4 8">Methionyl-tRNA formyltransferase</fullName>
        <ecNumber evidence="3 8">2.1.2.9</ecNumber>
    </recommendedName>
</protein>
<keyword evidence="12" id="KW-1185">Reference proteome</keyword>
<reference evidence="11 12" key="1">
    <citation type="submission" date="2023-10" db="EMBL/GenBank/DDBJ databases">
        <title>Rubellicoccus peritrichatus gen. nov., sp. nov., isolated from an algae of coral reef tank.</title>
        <authorList>
            <person name="Luo J."/>
        </authorList>
    </citation>
    <scope>NUCLEOTIDE SEQUENCE [LARGE SCALE GENOMIC DNA]</scope>
    <source>
        <strain evidence="11 12">CR14</strain>
    </source>
</reference>
<dbReference type="InterPro" id="IPR037022">
    <property type="entry name" value="Formyl_trans_C_sf"/>
</dbReference>
<dbReference type="InterPro" id="IPR005793">
    <property type="entry name" value="Formyl_trans_C"/>
</dbReference>
<comment type="similarity">
    <text evidence="2 8">Belongs to the Fmt family.</text>
</comment>
<dbReference type="GO" id="GO:0004479">
    <property type="term" value="F:methionyl-tRNA formyltransferase activity"/>
    <property type="evidence" value="ECO:0007669"/>
    <property type="project" value="UniProtKB-UniRule"/>
</dbReference>
<feature type="domain" description="Formyl transferase N-terminal" evidence="9">
    <location>
        <begin position="7"/>
        <end position="176"/>
    </location>
</feature>
<feature type="domain" description="Formyl transferase C-terminal" evidence="10">
    <location>
        <begin position="210"/>
        <end position="307"/>
    </location>
</feature>
<dbReference type="InterPro" id="IPR011034">
    <property type="entry name" value="Formyl_transferase-like_C_sf"/>
</dbReference>
<evidence type="ECO:0000256" key="8">
    <source>
        <dbReference type="HAMAP-Rule" id="MF_00182"/>
    </source>
</evidence>
<dbReference type="InterPro" id="IPR044135">
    <property type="entry name" value="Met-tRNA-FMT_C"/>
</dbReference>
<evidence type="ECO:0000256" key="2">
    <source>
        <dbReference type="ARBA" id="ARBA00010699"/>
    </source>
</evidence>
<dbReference type="InterPro" id="IPR036477">
    <property type="entry name" value="Formyl_transf_N_sf"/>
</dbReference>
<proteinExistence type="inferred from homology"/>
<dbReference type="AlphaFoldDB" id="A0AAQ3L8V1"/>
<dbReference type="PANTHER" id="PTHR11138:SF5">
    <property type="entry name" value="METHIONYL-TRNA FORMYLTRANSFERASE, MITOCHONDRIAL"/>
    <property type="match status" value="1"/>
</dbReference>
<organism evidence="11 12">
    <name type="scientific">Rubellicoccus peritrichatus</name>
    <dbReference type="NCBI Taxonomy" id="3080537"/>
    <lineage>
        <taxon>Bacteria</taxon>
        <taxon>Pseudomonadati</taxon>
        <taxon>Verrucomicrobiota</taxon>
        <taxon>Opitutia</taxon>
        <taxon>Puniceicoccales</taxon>
        <taxon>Cerasicoccaceae</taxon>
        <taxon>Rubellicoccus</taxon>
    </lineage>
</organism>
<dbReference type="GO" id="GO:0005829">
    <property type="term" value="C:cytosol"/>
    <property type="evidence" value="ECO:0007669"/>
    <property type="project" value="TreeGrafter"/>
</dbReference>
<comment type="function">
    <text evidence="1 8">Attaches a formyl group to the free amino group of methionyl-tRNA(fMet). The formyl group appears to play a dual role in the initiator identity of N-formylmethionyl-tRNA by promoting its recognition by IF2 and preventing the misappropriation of this tRNA by the elongation apparatus.</text>
</comment>
<dbReference type="InterPro" id="IPR002376">
    <property type="entry name" value="Formyl_transf_N"/>
</dbReference>
<dbReference type="Pfam" id="PF02911">
    <property type="entry name" value="Formyl_trans_C"/>
    <property type="match status" value="1"/>
</dbReference>
<dbReference type="Pfam" id="PF00551">
    <property type="entry name" value="Formyl_trans_N"/>
    <property type="match status" value="1"/>
</dbReference>
<gene>
    <name evidence="8 11" type="primary">fmt</name>
    <name evidence="11" type="ORF">RZN69_20345</name>
</gene>
<evidence type="ECO:0000313" key="12">
    <source>
        <dbReference type="Proteomes" id="UP001304300"/>
    </source>
</evidence>
<dbReference type="CDD" id="cd08704">
    <property type="entry name" value="Met_tRNA_FMT_C"/>
    <property type="match status" value="1"/>
</dbReference>